<organism evidence="2 3">
    <name type="scientific">Microbacterium gilvum</name>
    <dbReference type="NCBI Taxonomy" id="1336204"/>
    <lineage>
        <taxon>Bacteria</taxon>
        <taxon>Bacillati</taxon>
        <taxon>Actinomycetota</taxon>
        <taxon>Actinomycetes</taxon>
        <taxon>Micrococcales</taxon>
        <taxon>Microbacteriaceae</taxon>
        <taxon>Microbacterium</taxon>
    </lineage>
</organism>
<dbReference type="PANTHER" id="PTHR43798:SF33">
    <property type="entry name" value="HYDROLASE, PUTATIVE (AFU_ORTHOLOGUE AFUA_2G14860)-RELATED"/>
    <property type="match status" value="1"/>
</dbReference>
<dbReference type="Proteomes" id="UP001501645">
    <property type="component" value="Unassembled WGS sequence"/>
</dbReference>
<gene>
    <name evidence="2" type="ORF">GCM10023351_02410</name>
</gene>
<evidence type="ECO:0000313" key="2">
    <source>
        <dbReference type="EMBL" id="GAA4763332.1"/>
    </source>
</evidence>
<feature type="domain" description="AB hydrolase-1" evidence="1">
    <location>
        <begin position="65"/>
        <end position="333"/>
    </location>
</feature>
<dbReference type="Pfam" id="PF00561">
    <property type="entry name" value="Abhydrolase_1"/>
    <property type="match status" value="1"/>
</dbReference>
<name>A0ABP8ZSF9_9MICO</name>
<dbReference type="InterPro" id="IPR029058">
    <property type="entry name" value="AB_hydrolase_fold"/>
</dbReference>
<dbReference type="PANTHER" id="PTHR43798">
    <property type="entry name" value="MONOACYLGLYCEROL LIPASE"/>
    <property type="match status" value="1"/>
</dbReference>
<dbReference type="Gene3D" id="3.40.50.1820">
    <property type="entry name" value="alpha/beta hydrolase"/>
    <property type="match status" value="1"/>
</dbReference>
<keyword evidence="3" id="KW-1185">Reference proteome</keyword>
<sequence length="347" mass="37418">MVVVLIVLGAAVAAAAAVGGYAWNNLTYADRARSEVAARGFVERRHTVPSGAVISYAEGPANGAPVLLVHGQASAWESYAPVLPDLSRDHHVLAVDVVGHGSSSRTPGRYSAAEIGADLVGFIDAVIGAPVILSGHSSGGLVALWIAAHAPDRVASVLLEDPPLFSTEVERMPRQFNYVDLAAPAHAFLAEGGRGDFAAWYAEHNAWIRHFGRGADGIARFARKRRRRHPDRPLKIWFLPPSVNKAFAHMHEFDPRFADAFYRGTWQAGFDQQAAVEAVDRPTLLVHANWRVTADGILEGAMTDDDAARAGAALSHGRVVRVDTGHTFHDEDPRSFAALIRSLRDGR</sequence>
<dbReference type="EMBL" id="BAABKO010000001">
    <property type="protein sequence ID" value="GAA4763332.1"/>
    <property type="molecule type" value="Genomic_DNA"/>
</dbReference>
<dbReference type="GO" id="GO:0016787">
    <property type="term" value="F:hydrolase activity"/>
    <property type="evidence" value="ECO:0007669"/>
    <property type="project" value="UniProtKB-KW"/>
</dbReference>
<reference evidence="3" key="1">
    <citation type="journal article" date="2019" name="Int. J. Syst. Evol. Microbiol.">
        <title>The Global Catalogue of Microorganisms (GCM) 10K type strain sequencing project: providing services to taxonomists for standard genome sequencing and annotation.</title>
        <authorList>
            <consortium name="The Broad Institute Genomics Platform"/>
            <consortium name="The Broad Institute Genome Sequencing Center for Infectious Disease"/>
            <person name="Wu L."/>
            <person name="Ma J."/>
        </authorList>
    </citation>
    <scope>NUCLEOTIDE SEQUENCE [LARGE SCALE GENOMIC DNA]</scope>
    <source>
        <strain evidence="3">JCM 18537</strain>
    </source>
</reference>
<dbReference type="SUPFAM" id="SSF53474">
    <property type="entry name" value="alpha/beta-Hydrolases"/>
    <property type="match status" value="1"/>
</dbReference>
<protein>
    <submittedName>
        <fullName evidence="2">Alpha/beta hydrolase</fullName>
    </submittedName>
</protein>
<comment type="caution">
    <text evidence="2">The sequence shown here is derived from an EMBL/GenBank/DDBJ whole genome shotgun (WGS) entry which is preliminary data.</text>
</comment>
<evidence type="ECO:0000259" key="1">
    <source>
        <dbReference type="Pfam" id="PF00561"/>
    </source>
</evidence>
<dbReference type="InterPro" id="IPR050266">
    <property type="entry name" value="AB_hydrolase_sf"/>
</dbReference>
<dbReference type="PRINTS" id="PR00111">
    <property type="entry name" value="ABHYDROLASE"/>
</dbReference>
<keyword evidence="2" id="KW-0378">Hydrolase</keyword>
<dbReference type="InterPro" id="IPR000073">
    <property type="entry name" value="AB_hydrolase_1"/>
</dbReference>
<accession>A0ABP8ZSF9</accession>
<evidence type="ECO:0000313" key="3">
    <source>
        <dbReference type="Proteomes" id="UP001501645"/>
    </source>
</evidence>
<proteinExistence type="predicted"/>